<proteinExistence type="predicted"/>
<name>A0ABN9SFW8_9DINO</name>
<dbReference type="EMBL" id="CAUYUJ010010444">
    <property type="protein sequence ID" value="CAK0829390.1"/>
    <property type="molecule type" value="Genomic_DNA"/>
</dbReference>
<evidence type="ECO:0000256" key="1">
    <source>
        <dbReference type="SAM" id="MobiDB-lite"/>
    </source>
</evidence>
<sequence>MGREEACTQRYRKSRGPATAETTPKSPLRLPEAGVGYRMRPRSRGGGRDRGRAPLRAAPRGSPAKGKRRSPAAAVHAGRPVPSLLPRGAAILDGSLADAGLTPPAQLSPGPGTVPVGQQWSLA</sequence>
<keyword evidence="3" id="KW-1185">Reference proteome</keyword>
<feature type="compositionally biased region" description="Low complexity" evidence="1">
    <location>
        <begin position="54"/>
        <end position="64"/>
    </location>
</feature>
<protein>
    <submittedName>
        <fullName evidence="2">Uncharacterized protein</fullName>
    </submittedName>
</protein>
<accession>A0ABN9SFW8</accession>
<dbReference type="Proteomes" id="UP001189429">
    <property type="component" value="Unassembled WGS sequence"/>
</dbReference>
<evidence type="ECO:0000313" key="3">
    <source>
        <dbReference type="Proteomes" id="UP001189429"/>
    </source>
</evidence>
<feature type="region of interest" description="Disordered" evidence="1">
    <location>
        <begin position="1"/>
        <end position="123"/>
    </location>
</feature>
<comment type="caution">
    <text evidence="2">The sequence shown here is derived from an EMBL/GenBank/DDBJ whole genome shotgun (WGS) entry which is preliminary data.</text>
</comment>
<gene>
    <name evidence="2" type="ORF">PCOR1329_LOCUS28346</name>
</gene>
<reference evidence="2" key="1">
    <citation type="submission" date="2023-10" db="EMBL/GenBank/DDBJ databases">
        <authorList>
            <person name="Chen Y."/>
            <person name="Shah S."/>
            <person name="Dougan E. K."/>
            <person name="Thang M."/>
            <person name="Chan C."/>
        </authorList>
    </citation>
    <scope>NUCLEOTIDE SEQUENCE [LARGE SCALE GENOMIC DNA]</scope>
</reference>
<evidence type="ECO:0000313" key="2">
    <source>
        <dbReference type="EMBL" id="CAK0829390.1"/>
    </source>
</evidence>
<organism evidence="2 3">
    <name type="scientific">Prorocentrum cordatum</name>
    <dbReference type="NCBI Taxonomy" id="2364126"/>
    <lineage>
        <taxon>Eukaryota</taxon>
        <taxon>Sar</taxon>
        <taxon>Alveolata</taxon>
        <taxon>Dinophyceae</taxon>
        <taxon>Prorocentrales</taxon>
        <taxon>Prorocentraceae</taxon>
        <taxon>Prorocentrum</taxon>
    </lineage>
</organism>